<evidence type="ECO:0000313" key="5">
    <source>
        <dbReference type="Proteomes" id="UP000072660"/>
    </source>
</evidence>
<organism evidence="4 5">
    <name type="scientific">Ventosimonas gracilis</name>
    <dbReference type="NCBI Taxonomy" id="1680762"/>
    <lineage>
        <taxon>Bacteria</taxon>
        <taxon>Pseudomonadati</taxon>
        <taxon>Pseudomonadota</taxon>
        <taxon>Gammaproteobacteria</taxon>
        <taxon>Pseudomonadales</taxon>
        <taxon>Ventosimonadaceae</taxon>
        <taxon>Ventosimonas</taxon>
    </lineage>
</organism>
<dbReference type="Proteomes" id="UP000072660">
    <property type="component" value="Unassembled WGS sequence"/>
</dbReference>
<dbReference type="PANTHER" id="PTHR38687">
    <property type="entry name" value="CELL DIVISION PROTEIN DEDD-RELATED"/>
    <property type="match status" value="1"/>
</dbReference>
<dbReference type="Gene3D" id="3.30.70.1070">
    <property type="entry name" value="Sporulation related repeat"/>
    <property type="match status" value="1"/>
</dbReference>
<sequence length="204" mass="22824">MANKPARRGKRRSPAKTAGTGRGSPSLWIVLLCLLPVVVLVWFLMQLEAGRDEVRRVDAVRQRKPAAQTAQKPAEPKYDFYKKRPKDSTNPPPVSPPEPKTPPVKPAPPKTEVARADAALRGEIPAPRPQYFLQAGSFRKSKEAERLRAQLALLGQITRLEQGKVGRQIWHRVMIGPFESAAQMTQAQNQLEQQGFKSLLPQQR</sequence>
<dbReference type="PROSITE" id="PS51724">
    <property type="entry name" value="SPOR"/>
    <property type="match status" value="1"/>
</dbReference>
<dbReference type="AlphaFoldDB" id="A0A139SWI0"/>
<dbReference type="GO" id="GO:0032153">
    <property type="term" value="C:cell division site"/>
    <property type="evidence" value="ECO:0007669"/>
    <property type="project" value="TreeGrafter"/>
</dbReference>
<feature type="region of interest" description="Disordered" evidence="1">
    <location>
        <begin position="1"/>
        <end position="22"/>
    </location>
</feature>
<protein>
    <recommendedName>
        <fullName evidence="3">SPOR domain-containing protein</fullName>
    </recommendedName>
</protein>
<dbReference type="InterPro" id="IPR007730">
    <property type="entry name" value="SPOR-like_dom"/>
</dbReference>
<dbReference type="GO" id="GO:0030428">
    <property type="term" value="C:cell septum"/>
    <property type="evidence" value="ECO:0007669"/>
    <property type="project" value="TreeGrafter"/>
</dbReference>
<dbReference type="SUPFAM" id="SSF110997">
    <property type="entry name" value="Sporulation related repeat"/>
    <property type="match status" value="1"/>
</dbReference>
<keyword evidence="2" id="KW-0472">Membrane</keyword>
<dbReference type="Pfam" id="PF05036">
    <property type="entry name" value="SPOR"/>
    <property type="match status" value="1"/>
</dbReference>
<feature type="transmembrane region" description="Helical" evidence="2">
    <location>
        <begin position="26"/>
        <end position="45"/>
    </location>
</feature>
<proteinExistence type="predicted"/>
<feature type="compositionally biased region" description="Basic residues" evidence="1">
    <location>
        <begin position="1"/>
        <end position="14"/>
    </location>
</feature>
<dbReference type="GO" id="GO:0042834">
    <property type="term" value="F:peptidoglycan binding"/>
    <property type="evidence" value="ECO:0007669"/>
    <property type="project" value="InterPro"/>
</dbReference>
<dbReference type="InterPro" id="IPR052521">
    <property type="entry name" value="Cell_div_SPOR-domain"/>
</dbReference>
<feature type="compositionally biased region" description="Pro residues" evidence="1">
    <location>
        <begin position="90"/>
        <end position="109"/>
    </location>
</feature>
<feature type="domain" description="SPOR" evidence="3">
    <location>
        <begin position="125"/>
        <end position="204"/>
    </location>
</feature>
<reference evidence="4 5" key="1">
    <citation type="submission" date="2016-02" db="EMBL/GenBank/DDBJ databases">
        <authorList>
            <person name="Wen L."/>
            <person name="He K."/>
            <person name="Yang H."/>
        </authorList>
    </citation>
    <scope>NUCLEOTIDE SEQUENCE [LARGE SCALE GENOMIC DNA]</scope>
    <source>
        <strain evidence="4 5">CV58</strain>
    </source>
</reference>
<comment type="caution">
    <text evidence="4">The sequence shown here is derived from an EMBL/GenBank/DDBJ whole genome shotgun (WGS) entry which is preliminary data.</text>
</comment>
<accession>A0A139SWI0</accession>
<evidence type="ECO:0000256" key="1">
    <source>
        <dbReference type="SAM" id="MobiDB-lite"/>
    </source>
</evidence>
<feature type="region of interest" description="Disordered" evidence="1">
    <location>
        <begin position="61"/>
        <end position="114"/>
    </location>
</feature>
<dbReference type="RefSeq" id="WP_068387940.1">
    <property type="nucleotide sequence ID" value="NZ_LSZO01000058.1"/>
</dbReference>
<keyword evidence="5" id="KW-1185">Reference proteome</keyword>
<evidence type="ECO:0000313" key="4">
    <source>
        <dbReference type="EMBL" id="KXU38986.1"/>
    </source>
</evidence>
<dbReference type="OrthoDB" id="8558195at2"/>
<dbReference type="EMBL" id="LSZO01000058">
    <property type="protein sequence ID" value="KXU38986.1"/>
    <property type="molecule type" value="Genomic_DNA"/>
</dbReference>
<evidence type="ECO:0000259" key="3">
    <source>
        <dbReference type="PROSITE" id="PS51724"/>
    </source>
</evidence>
<gene>
    <name evidence="4" type="ORF">AXE65_11130</name>
</gene>
<dbReference type="InterPro" id="IPR036680">
    <property type="entry name" value="SPOR-like_sf"/>
</dbReference>
<dbReference type="GO" id="GO:0032506">
    <property type="term" value="P:cytokinetic process"/>
    <property type="evidence" value="ECO:0007669"/>
    <property type="project" value="TreeGrafter"/>
</dbReference>
<name>A0A139SWI0_9GAMM</name>
<keyword evidence="2" id="KW-1133">Transmembrane helix</keyword>
<keyword evidence="2" id="KW-0812">Transmembrane</keyword>
<evidence type="ECO:0000256" key="2">
    <source>
        <dbReference type="SAM" id="Phobius"/>
    </source>
</evidence>
<dbReference type="PANTHER" id="PTHR38687:SF1">
    <property type="entry name" value="CELL DIVISION PROTEIN DEDD"/>
    <property type="match status" value="1"/>
</dbReference>